<keyword evidence="2" id="KW-0539">Nucleus</keyword>
<dbReference type="GO" id="GO:0003677">
    <property type="term" value="F:DNA binding"/>
    <property type="evidence" value="ECO:0007669"/>
    <property type="project" value="InterPro"/>
</dbReference>
<dbReference type="InterPro" id="IPR050987">
    <property type="entry name" value="AtrR-like"/>
</dbReference>
<dbReference type="Proteomes" id="UP000756346">
    <property type="component" value="Unassembled WGS sequence"/>
</dbReference>
<dbReference type="OrthoDB" id="103819at2759"/>
<reference evidence="5" key="1">
    <citation type="journal article" date="2021" name="Nat. Commun.">
        <title>Genetic determinants of endophytism in the Arabidopsis root mycobiome.</title>
        <authorList>
            <person name="Mesny F."/>
            <person name="Miyauchi S."/>
            <person name="Thiergart T."/>
            <person name="Pickel B."/>
            <person name="Atanasova L."/>
            <person name="Karlsson M."/>
            <person name="Huettel B."/>
            <person name="Barry K.W."/>
            <person name="Haridas S."/>
            <person name="Chen C."/>
            <person name="Bauer D."/>
            <person name="Andreopoulos W."/>
            <person name="Pangilinan J."/>
            <person name="LaButti K."/>
            <person name="Riley R."/>
            <person name="Lipzen A."/>
            <person name="Clum A."/>
            <person name="Drula E."/>
            <person name="Henrissat B."/>
            <person name="Kohler A."/>
            <person name="Grigoriev I.V."/>
            <person name="Martin F.M."/>
            <person name="Hacquard S."/>
        </authorList>
    </citation>
    <scope>NUCLEOTIDE SEQUENCE</scope>
    <source>
        <strain evidence="5">MPI-CAGE-CH-0230</strain>
    </source>
</reference>
<dbReference type="InterPro" id="IPR036864">
    <property type="entry name" value="Zn2-C6_fun-type_DNA-bd_sf"/>
</dbReference>
<keyword evidence="1" id="KW-0479">Metal-binding</keyword>
<feature type="non-terminal residue" evidence="5">
    <location>
        <position position="708"/>
    </location>
</feature>
<dbReference type="GeneID" id="70180367"/>
<dbReference type="PANTHER" id="PTHR46910">
    <property type="entry name" value="TRANSCRIPTION FACTOR PDR1"/>
    <property type="match status" value="1"/>
</dbReference>
<dbReference type="Pfam" id="PF00172">
    <property type="entry name" value="Zn_clus"/>
    <property type="match status" value="1"/>
</dbReference>
<organism evidence="5 6">
    <name type="scientific">Microdochium trichocladiopsis</name>
    <dbReference type="NCBI Taxonomy" id="1682393"/>
    <lineage>
        <taxon>Eukaryota</taxon>
        <taxon>Fungi</taxon>
        <taxon>Dikarya</taxon>
        <taxon>Ascomycota</taxon>
        <taxon>Pezizomycotina</taxon>
        <taxon>Sordariomycetes</taxon>
        <taxon>Xylariomycetidae</taxon>
        <taxon>Xylariales</taxon>
        <taxon>Microdochiaceae</taxon>
        <taxon>Microdochium</taxon>
    </lineage>
</organism>
<feature type="domain" description="Xylanolytic transcriptional activator regulatory" evidence="4">
    <location>
        <begin position="314"/>
        <end position="387"/>
    </location>
</feature>
<dbReference type="GO" id="GO:0000981">
    <property type="term" value="F:DNA-binding transcription factor activity, RNA polymerase II-specific"/>
    <property type="evidence" value="ECO:0007669"/>
    <property type="project" value="InterPro"/>
</dbReference>
<evidence type="ECO:0000313" key="6">
    <source>
        <dbReference type="Proteomes" id="UP000756346"/>
    </source>
</evidence>
<dbReference type="RefSeq" id="XP_046005640.1">
    <property type="nucleotide sequence ID" value="XM_046150821.1"/>
</dbReference>
<protein>
    <recommendedName>
        <fullName evidence="4">Xylanolytic transcriptional activator regulatory domain-containing protein</fullName>
    </recommendedName>
</protein>
<evidence type="ECO:0000256" key="3">
    <source>
        <dbReference type="SAM" id="MobiDB-lite"/>
    </source>
</evidence>
<dbReference type="SMART" id="SM00906">
    <property type="entry name" value="Fungal_trans"/>
    <property type="match status" value="1"/>
</dbReference>
<sequence length="708" mass="79153">KIKCDRVHPCTHCIKARSECLYEPAQKPRAKKQRVLISSVCESRVEHISKKIDDLTEMMTRLSYGQLANGDALPQPASDPRPTRVRSQPAAQAPATVRQSNKQRTLSVAEHEFIDSSLFAHAVMATKFLQDTVDADPSVSNVAAEMASVLDTLRSVVDSQKRQNDASDQLRPFTKPPAPGISMSDLPIPPLAKIMACLRVAREHPRVLVFWPQESSSLGEFTEYVIKVCSPGPVMDADLIIVHSGLHWLFSECSSIMIDDEVKQDFRAQALVCKQSLETVLSCLSFHIPMTIDYVFAMYMATLYSFHRSKPFVAWEFISKAALMAQGLGLHSKLSMAGETSEDRRSKTYLFWAVYALEKAVALRLTRASTIRDHDITIPRPELERRPVSVLQSRSINWIDEASLYGRLYDDLFSPSSLALAMPSRVARAKALASDWKDLMVKRGEYYVSHIEPVEPVLLSFLKHADRVSDYSLLTAIHRCIPVDGSTRAGISGECLSTARAALQEHGKCISMLPDEALNSIHLDLWINGALLLLPFIPFNILFCNIVETVDWSDLGHLQRLVDALEALSKIPRYSSCTRQLRIFGALFSVASKYVEIKTKAQDLQDTAFIQPASVRVNGAEVASQTTEIERQPFGTVPLDDSLASIEEKIEDKLMTWSIVPPGNYQNRAGVFEDQNFNDFDMELDPLGAQMGSWLQENNEMMNFLLDG</sequence>
<name>A0A9P9BIS5_9PEZI</name>
<dbReference type="Gene3D" id="4.10.240.10">
    <property type="entry name" value="Zn(2)-C6 fungal-type DNA-binding domain"/>
    <property type="match status" value="1"/>
</dbReference>
<dbReference type="CDD" id="cd12148">
    <property type="entry name" value="fungal_TF_MHR"/>
    <property type="match status" value="1"/>
</dbReference>
<evidence type="ECO:0000256" key="1">
    <source>
        <dbReference type="ARBA" id="ARBA00022723"/>
    </source>
</evidence>
<dbReference type="GO" id="GO:0008270">
    <property type="term" value="F:zinc ion binding"/>
    <property type="evidence" value="ECO:0007669"/>
    <property type="project" value="InterPro"/>
</dbReference>
<feature type="region of interest" description="Disordered" evidence="3">
    <location>
        <begin position="160"/>
        <end position="181"/>
    </location>
</feature>
<evidence type="ECO:0000259" key="4">
    <source>
        <dbReference type="SMART" id="SM00906"/>
    </source>
</evidence>
<dbReference type="AlphaFoldDB" id="A0A9P9BIS5"/>
<dbReference type="Pfam" id="PF04082">
    <property type="entry name" value="Fungal_trans"/>
    <property type="match status" value="1"/>
</dbReference>
<dbReference type="PANTHER" id="PTHR46910:SF5">
    <property type="entry name" value="ZN(II)2CYS6 TRANSCRIPTION FACTOR (EUROFUNG)"/>
    <property type="match status" value="1"/>
</dbReference>
<dbReference type="EMBL" id="JAGTJQ010000012">
    <property type="protein sequence ID" value="KAH7016016.1"/>
    <property type="molecule type" value="Genomic_DNA"/>
</dbReference>
<keyword evidence="6" id="KW-1185">Reference proteome</keyword>
<comment type="caution">
    <text evidence="5">The sequence shown here is derived from an EMBL/GenBank/DDBJ whole genome shotgun (WGS) entry which is preliminary data.</text>
</comment>
<dbReference type="CDD" id="cd00067">
    <property type="entry name" value="GAL4"/>
    <property type="match status" value="1"/>
</dbReference>
<accession>A0A9P9BIS5</accession>
<dbReference type="GO" id="GO:0006351">
    <property type="term" value="P:DNA-templated transcription"/>
    <property type="evidence" value="ECO:0007669"/>
    <property type="project" value="InterPro"/>
</dbReference>
<gene>
    <name evidence="5" type="ORF">B0I36DRAFT_254478</name>
</gene>
<feature type="region of interest" description="Disordered" evidence="3">
    <location>
        <begin position="67"/>
        <end position="105"/>
    </location>
</feature>
<evidence type="ECO:0000313" key="5">
    <source>
        <dbReference type="EMBL" id="KAH7016016.1"/>
    </source>
</evidence>
<dbReference type="InterPro" id="IPR007219">
    <property type="entry name" value="XnlR_reg_dom"/>
</dbReference>
<proteinExistence type="predicted"/>
<evidence type="ECO:0000256" key="2">
    <source>
        <dbReference type="ARBA" id="ARBA00023242"/>
    </source>
</evidence>
<dbReference type="InterPro" id="IPR001138">
    <property type="entry name" value="Zn2Cys6_DnaBD"/>
</dbReference>